<dbReference type="PROSITE" id="PS00012">
    <property type="entry name" value="PHOSPHOPANTETHEINE"/>
    <property type="match status" value="1"/>
</dbReference>
<dbReference type="Gene3D" id="3.40.50.12780">
    <property type="entry name" value="N-terminal domain of ligase-like"/>
    <property type="match status" value="2"/>
</dbReference>
<dbReference type="NCBIfam" id="NF003417">
    <property type="entry name" value="PRK04813.1"/>
    <property type="match status" value="2"/>
</dbReference>
<dbReference type="Pfam" id="PF00550">
    <property type="entry name" value="PP-binding"/>
    <property type="match status" value="2"/>
</dbReference>
<dbReference type="EMBL" id="CP034035">
    <property type="protein sequence ID" value="QCR09074.1"/>
    <property type="molecule type" value="Genomic_DNA"/>
</dbReference>
<gene>
    <name evidence="5" type="ORF">EH207_11370</name>
</gene>
<dbReference type="SUPFAM" id="SSF47336">
    <property type="entry name" value="ACP-like"/>
    <property type="match status" value="2"/>
</dbReference>
<dbReference type="GO" id="GO:0005737">
    <property type="term" value="C:cytoplasm"/>
    <property type="evidence" value="ECO:0007669"/>
    <property type="project" value="TreeGrafter"/>
</dbReference>
<dbReference type="Gene3D" id="3.30.559.30">
    <property type="entry name" value="Nonribosomal peptide synthetase, condensation domain"/>
    <property type="match status" value="1"/>
</dbReference>
<dbReference type="GO" id="GO:0031177">
    <property type="term" value="F:phosphopantetheine binding"/>
    <property type="evidence" value="ECO:0007669"/>
    <property type="project" value="TreeGrafter"/>
</dbReference>
<keyword evidence="3" id="KW-0597">Phosphoprotein</keyword>
<dbReference type="CDD" id="cd05930">
    <property type="entry name" value="A_NRPS"/>
    <property type="match status" value="2"/>
</dbReference>
<dbReference type="OrthoDB" id="5817163at2"/>
<dbReference type="InterPro" id="IPR042099">
    <property type="entry name" value="ANL_N_sf"/>
</dbReference>
<dbReference type="InterPro" id="IPR001242">
    <property type="entry name" value="Condensation_dom"/>
</dbReference>
<feature type="domain" description="Carrier" evidence="4">
    <location>
        <begin position="543"/>
        <end position="620"/>
    </location>
</feature>
<dbReference type="PANTHER" id="PTHR45527">
    <property type="entry name" value="NONRIBOSOMAL PEPTIDE SYNTHETASE"/>
    <property type="match status" value="1"/>
</dbReference>
<evidence type="ECO:0000313" key="5">
    <source>
        <dbReference type="EMBL" id="QCR09074.1"/>
    </source>
</evidence>
<keyword evidence="2" id="KW-0596">Phosphopantetheine</keyword>
<dbReference type="SUPFAM" id="SSF52777">
    <property type="entry name" value="CoA-dependent acyltransferases"/>
    <property type="match status" value="4"/>
</dbReference>
<feature type="domain" description="Carrier" evidence="4">
    <location>
        <begin position="1602"/>
        <end position="1676"/>
    </location>
</feature>
<dbReference type="InterPro" id="IPR025110">
    <property type="entry name" value="AMP-bd_C"/>
</dbReference>
<dbReference type="Gene3D" id="1.10.1200.10">
    <property type="entry name" value="ACP-like"/>
    <property type="match status" value="2"/>
</dbReference>
<comment type="cofactor">
    <cofactor evidence="1">
        <name>pantetheine 4'-phosphate</name>
        <dbReference type="ChEBI" id="CHEBI:47942"/>
    </cofactor>
</comment>
<dbReference type="CDD" id="cd19531">
    <property type="entry name" value="LCL_NRPS-like"/>
    <property type="match status" value="1"/>
</dbReference>
<sequence>MGTINMEDVRQKGVINHFRKYVINHPSKIAVIDESDALTYQQLDSLSNNIAGNLARRGVRQGDIVGVMIERSCNLLAVMLAIFKLRAVYLPLDSSYPSERLAYMCQKSNCKTVLIEEKHEKHNEFSNETEILNLDVLLNPVDEKTDYCYDDNDLAYIIFTSGTTGEPKGVMIQHKGLANHLVAKVKDLSLNDQDTLAQTASQCFDISLWQFLSALMVGGTTSIISSETIRDIPCFYAALNRFAITVVQYVPSLLNQFIEGIRKIDHCASLSTIRVIATVGEPLQPWLCKKWFAIFPHIPILNHYGPTECADGVMHHLITSTPTSGYTPIGKPIEGLTAYVIEPASEGDLKQVADGEIGELYVSGVGVSCGYINDAEKTASAFLSNPFQQGEQVSRLYKTGDLVKIRSDGLFECLGRTDRQVKLRGYRIELNEVDNVISKFEKIKISATKLINENKIKITSRENLENKTEQDYLPRLVTFIEVLAPVTRKELVDFIREKLPDYMVPDAFYQLGKIPTNSNGKLDYNALPSPDNIRPVIDTEYSPPQSSQEKQLCSIFSRVLHLDKVGIKDKFIELGGDSLRAMLAINFINKEMSCGVQLFELYNLTIDELAKKIENGDNRVMLPEITQSSASPDGNYPLSQTQRHLWFLWKLEPEIKNYILQTSFELTGHIDSNNIRSAWGELIESYDTFSIRFLEEGGEPFIRFSTPNTTLDELDFSPYSEEVQAEKLKEIKLKNAEYEFDLEKGPIYKALLIKMSDARAMILFTTHEIIMDAWSLSLLAKKFSSFYHHLPVEKEKIAFKDYVSWEKNHINKNSLSEQKRFWEQSLSGELPKILLPSDKKRPAIRSYRCDSVGFSLSSDDRNNLHAVAKSANATLFSTILAIFDLLIYNYTEQTDVIIGAPHVIREKSGTENLIGFFLNMLPLRVKIDEENHFIDYLSQVNEKVSHSLSHANYPFSWMLESLNFSRDSNVSPIFQIMFNMYSEQAENISTSQKRQELLVRVKEINNHYSKYDLVLYCQEENDTLYFQFTYCVDLFSRGYIIRMAENFKELITNIIKNTTSPIGDYPCLSSSEINFLEEYNNIQKARSGELISLSNTLNEALEKYKHDTAYIWKDGSITYSELDCYINSICFYLESKGCHDGARILIQNDRGIHCIALILACCKMGITYVVAGSYNSQKRVVAIAESLNPIAIVTDRLATGFDKKYVIISTDEIAALSSERNVTPWRKAPENTTLQIVYTSGSSGVPKGVIIPVKACVNRLQWMWDTHPFQSNDRAIVQKSASLVASAWEIYGALLKGVPSYLLSEQELLDPERFVDVLVFKKITHLLCSPSVISLLLSFEDKALLARHSLRFVTSSAEPLSPSLAKDFYETFPDVPLFNFYGSTECCSNAATCLVDKETLTDTDIIPVGVPLTNVGIAIVNRKNKLVPRGVSGELVIAGRCLSDGYLLDSTLTQEKFVPNDIDVLKDFGSLMYKTGDIGRFREDDLLELIGRKDNQVKYRGFRVELEEIELVLKTHPQIKDAAAKLITHHDTVLLVAFLVTDMSPVSEDTLKQYMRNRLPTYSIPNKIVFRNELPRLSGGKLNRAGLVFEDDENLTHSISANNFTTTERIIADIWEKLLLTNNINKKSNFFDLGGNSMLSVRCVALAAAKGVNFTVSQIYNNPVLDTLAASIKEQCFKNEYVSSNENNRLKTLPMVRFFYHRVKLMEHFNISEMFIDTENVLDKSVLIQAINQLTQDYSLLRMVADQKDDDIQFYSLVSAEGLHIQQIGCFSSRVEADAALSYAAANEQYSFKFDRNVPLAKCILFEAKVNEHCYNTLFILTHHYIVDGYSFRLLLDEIERYYFLIMNGEKPVPVYRDIYYLNNWYDDLELYTTKYYQDILKYWREQPWDMLSSISGDCSVNRTEYYKSINNEEISTLKNLHAEEYSSLCHDVGIKYIKFNQEMSSVFFNIHLYEVNVDVIDVLLSLLTFSFGKIKDDKISLFIDNVDMCRIPFGKNDDLSTVLGQCIEFLPLPIVVDKTDSILNSSIKINALRKSISFKGLGLRSLTYLKNINPEVAIPGFTWPSVMINYRGSLDNGRYSNFIGLKKSNLWKGVSFGTIHTYKVWVNIDKIDGNLLIELLYDKTKYSRAEIDVISTIIKSDFMSFAENLTAQNA</sequence>
<dbReference type="PROSITE" id="PS00455">
    <property type="entry name" value="AMP_BINDING"/>
    <property type="match status" value="2"/>
</dbReference>
<dbReference type="SUPFAM" id="SSF56801">
    <property type="entry name" value="Acetyl-CoA synthetase-like"/>
    <property type="match status" value="2"/>
</dbReference>
<reference evidence="5 6" key="1">
    <citation type="submission" date="2018-11" db="EMBL/GenBank/DDBJ databases">
        <title>Genome sequences of Brenneria nigrifluens and Brenneria rubrifaciens.</title>
        <authorList>
            <person name="Poret-Peterson A.T."/>
            <person name="McClean A.E."/>
            <person name="Kluepfel D.A."/>
        </authorList>
    </citation>
    <scope>NUCLEOTIDE SEQUENCE [LARGE SCALE GENOMIC DNA]</scope>
    <source>
        <strain evidence="5 6">6D370</strain>
    </source>
</reference>
<dbReference type="Proteomes" id="UP000299580">
    <property type="component" value="Chromosome"/>
</dbReference>
<keyword evidence="6" id="KW-1185">Reference proteome</keyword>
<dbReference type="KEGG" id="brb:EH207_11370"/>
<evidence type="ECO:0000313" key="6">
    <source>
        <dbReference type="Proteomes" id="UP000299580"/>
    </source>
</evidence>
<evidence type="ECO:0000256" key="1">
    <source>
        <dbReference type="ARBA" id="ARBA00001957"/>
    </source>
</evidence>
<dbReference type="NCBIfam" id="TIGR01733">
    <property type="entry name" value="AA-adenyl-dom"/>
    <property type="match status" value="1"/>
</dbReference>
<dbReference type="GO" id="GO:0043041">
    <property type="term" value="P:amino acid activation for nonribosomal peptide biosynthetic process"/>
    <property type="evidence" value="ECO:0007669"/>
    <property type="project" value="TreeGrafter"/>
</dbReference>
<dbReference type="InterPro" id="IPR009081">
    <property type="entry name" value="PP-bd_ACP"/>
</dbReference>
<name>A0A4P8R0A8_9GAMM</name>
<dbReference type="InterPro" id="IPR045851">
    <property type="entry name" value="AMP-bd_C_sf"/>
</dbReference>
<dbReference type="InterPro" id="IPR023213">
    <property type="entry name" value="CAT-like_dom_sf"/>
</dbReference>
<dbReference type="PANTHER" id="PTHR45527:SF1">
    <property type="entry name" value="FATTY ACID SYNTHASE"/>
    <property type="match status" value="1"/>
</dbReference>
<dbReference type="Gene3D" id="3.30.559.10">
    <property type="entry name" value="Chloramphenicol acetyltransferase-like domain"/>
    <property type="match status" value="2"/>
</dbReference>
<dbReference type="Gene3D" id="3.30.300.30">
    <property type="match status" value="2"/>
</dbReference>
<dbReference type="Pfam" id="PF13193">
    <property type="entry name" value="AMP-binding_C"/>
    <property type="match status" value="1"/>
</dbReference>
<dbReference type="GO" id="GO:0044550">
    <property type="term" value="P:secondary metabolite biosynthetic process"/>
    <property type="evidence" value="ECO:0007669"/>
    <property type="project" value="TreeGrafter"/>
</dbReference>
<evidence type="ECO:0000259" key="4">
    <source>
        <dbReference type="PROSITE" id="PS50075"/>
    </source>
</evidence>
<dbReference type="RefSeq" id="WP_137714087.1">
    <property type="nucleotide sequence ID" value="NZ_CP034035.1"/>
</dbReference>
<dbReference type="GO" id="GO:0003824">
    <property type="term" value="F:catalytic activity"/>
    <property type="evidence" value="ECO:0007669"/>
    <property type="project" value="InterPro"/>
</dbReference>
<dbReference type="PROSITE" id="PS50075">
    <property type="entry name" value="CARRIER"/>
    <property type="match status" value="2"/>
</dbReference>
<dbReference type="InterPro" id="IPR006162">
    <property type="entry name" value="Ppantetheine_attach_site"/>
</dbReference>
<evidence type="ECO:0000256" key="3">
    <source>
        <dbReference type="ARBA" id="ARBA00022553"/>
    </source>
</evidence>
<evidence type="ECO:0000256" key="2">
    <source>
        <dbReference type="ARBA" id="ARBA00022450"/>
    </source>
</evidence>
<dbReference type="InterPro" id="IPR020845">
    <property type="entry name" value="AMP-binding_CS"/>
</dbReference>
<dbReference type="Pfam" id="PF00501">
    <property type="entry name" value="AMP-binding"/>
    <property type="match status" value="2"/>
</dbReference>
<dbReference type="Pfam" id="PF00668">
    <property type="entry name" value="Condensation"/>
    <property type="match status" value="2"/>
</dbReference>
<protein>
    <submittedName>
        <fullName evidence="5">Amino acid adenylation domain-containing protein</fullName>
    </submittedName>
</protein>
<accession>A0A4P8R0A8</accession>
<dbReference type="InterPro" id="IPR000873">
    <property type="entry name" value="AMP-dep_synth/lig_dom"/>
</dbReference>
<organism evidence="5 6">
    <name type="scientific">Brenneria rubrifaciens</name>
    <dbReference type="NCBI Taxonomy" id="55213"/>
    <lineage>
        <taxon>Bacteria</taxon>
        <taxon>Pseudomonadati</taxon>
        <taxon>Pseudomonadota</taxon>
        <taxon>Gammaproteobacteria</taxon>
        <taxon>Enterobacterales</taxon>
        <taxon>Pectobacteriaceae</taxon>
        <taxon>Brenneria</taxon>
    </lineage>
</organism>
<dbReference type="InterPro" id="IPR036736">
    <property type="entry name" value="ACP-like_sf"/>
</dbReference>
<proteinExistence type="predicted"/>
<dbReference type="InterPro" id="IPR010071">
    <property type="entry name" value="AA_adenyl_dom"/>
</dbReference>